<feature type="compositionally biased region" description="Basic residues" evidence="1">
    <location>
        <begin position="1"/>
        <end position="12"/>
    </location>
</feature>
<reference evidence="2 3" key="1">
    <citation type="submission" date="2019-05" db="EMBL/GenBank/DDBJ databases">
        <title>Another draft genome of Portunus trituberculatus and its Hox gene families provides insights of decapod evolution.</title>
        <authorList>
            <person name="Jeong J.-H."/>
            <person name="Song I."/>
            <person name="Kim S."/>
            <person name="Choi T."/>
            <person name="Kim D."/>
            <person name="Ryu S."/>
            <person name="Kim W."/>
        </authorList>
    </citation>
    <scope>NUCLEOTIDE SEQUENCE [LARGE SCALE GENOMIC DNA]</scope>
    <source>
        <tissue evidence="2">Muscle</tissue>
    </source>
</reference>
<dbReference type="Proteomes" id="UP000324222">
    <property type="component" value="Unassembled WGS sequence"/>
</dbReference>
<evidence type="ECO:0000256" key="1">
    <source>
        <dbReference type="SAM" id="MobiDB-lite"/>
    </source>
</evidence>
<evidence type="ECO:0000313" key="2">
    <source>
        <dbReference type="EMBL" id="MPC42611.1"/>
    </source>
</evidence>
<proteinExistence type="predicted"/>
<comment type="caution">
    <text evidence="2">The sequence shown here is derived from an EMBL/GenBank/DDBJ whole genome shotgun (WGS) entry which is preliminary data.</text>
</comment>
<evidence type="ECO:0000313" key="3">
    <source>
        <dbReference type="Proteomes" id="UP000324222"/>
    </source>
</evidence>
<dbReference type="EMBL" id="VSRR010005502">
    <property type="protein sequence ID" value="MPC42611.1"/>
    <property type="molecule type" value="Genomic_DNA"/>
</dbReference>
<sequence length="85" mass="9240">MTARASPHHRRAGSWGESLPTPTPPRPVLQSLFSRHPGRPSSVRVAPHKPPLTWILTGTLTCRLPPASSSFPLPSLPLPCPYAEM</sequence>
<gene>
    <name evidence="2" type="ORF">E2C01_036235</name>
</gene>
<organism evidence="2 3">
    <name type="scientific">Portunus trituberculatus</name>
    <name type="common">Swimming crab</name>
    <name type="synonym">Neptunus trituberculatus</name>
    <dbReference type="NCBI Taxonomy" id="210409"/>
    <lineage>
        <taxon>Eukaryota</taxon>
        <taxon>Metazoa</taxon>
        <taxon>Ecdysozoa</taxon>
        <taxon>Arthropoda</taxon>
        <taxon>Crustacea</taxon>
        <taxon>Multicrustacea</taxon>
        <taxon>Malacostraca</taxon>
        <taxon>Eumalacostraca</taxon>
        <taxon>Eucarida</taxon>
        <taxon>Decapoda</taxon>
        <taxon>Pleocyemata</taxon>
        <taxon>Brachyura</taxon>
        <taxon>Eubrachyura</taxon>
        <taxon>Portunoidea</taxon>
        <taxon>Portunidae</taxon>
        <taxon>Portuninae</taxon>
        <taxon>Portunus</taxon>
    </lineage>
</organism>
<accession>A0A5B7F697</accession>
<keyword evidence="3" id="KW-1185">Reference proteome</keyword>
<feature type="region of interest" description="Disordered" evidence="1">
    <location>
        <begin position="1"/>
        <end position="45"/>
    </location>
</feature>
<dbReference type="AlphaFoldDB" id="A0A5B7F697"/>
<name>A0A5B7F697_PORTR</name>
<protein>
    <submittedName>
        <fullName evidence="2">Uncharacterized protein</fullName>
    </submittedName>
</protein>